<evidence type="ECO:0000313" key="7">
    <source>
        <dbReference type="Proteomes" id="UP000094455"/>
    </source>
</evidence>
<evidence type="ECO:0000256" key="1">
    <source>
        <dbReference type="ARBA" id="ARBA00004141"/>
    </source>
</evidence>
<evidence type="ECO:0000256" key="4">
    <source>
        <dbReference type="ARBA" id="ARBA00023136"/>
    </source>
</evidence>
<dbReference type="RefSeq" id="XP_019017183.1">
    <property type="nucleotide sequence ID" value="XM_019161537.1"/>
</dbReference>
<gene>
    <name evidence="6" type="ORF">PICMEDRAFT_17301</name>
</gene>
<dbReference type="PANTHER" id="PTHR19317">
    <property type="entry name" value="PRENYLATED RAB ACCEPTOR 1-RELATED"/>
    <property type="match status" value="1"/>
</dbReference>
<reference evidence="6 7" key="1">
    <citation type="journal article" date="2016" name="Proc. Natl. Acad. Sci. U.S.A.">
        <title>Comparative genomics of biotechnologically important yeasts.</title>
        <authorList>
            <person name="Riley R."/>
            <person name="Haridas S."/>
            <person name="Wolfe K.H."/>
            <person name="Lopes M.R."/>
            <person name="Hittinger C.T."/>
            <person name="Goeker M."/>
            <person name="Salamov A.A."/>
            <person name="Wisecaver J.H."/>
            <person name="Long T.M."/>
            <person name="Calvey C.H."/>
            <person name="Aerts A.L."/>
            <person name="Barry K.W."/>
            <person name="Choi C."/>
            <person name="Clum A."/>
            <person name="Coughlan A.Y."/>
            <person name="Deshpande S."/>
            <person name="Douglass A.P."/>
            <person name="Hanson S.J."/>
            <person name="Klenk H.-P."/>
            <person name="LaButti K.M."/>
            <person name="Lapidus A."/>
            <person name="Lindquist E.A."/>
            <person name="Lipzen A.M."/>
            <person name="Meier-Kolthoff J.P."/>
            <person name="Ohm R.A."/>
            <person name="Otillar R.P."/>
            <person name="Pangilinan J.L."/>
            <person name="Peng Y."/>
            <person name="Rokas A."/>
            <person name="Rosa C.A."/>
            <person name="Scheuner C."/>
            <person name="Sibirny A.A."/>
            <person name="Slot J.C."/>
            <person name="Stielow J.B."/>
            <person name="Sun H."/>
            <person name="Kurtzman C.P."/>
            <person name="Blackwell M."/>
            <person name="Grigoriev I.V."/>
            <person name="Jeffries T.W."/>
        </authorList>
    </citation>
    <scope>NUCLEOTIDE SEQUENCE [LARGE SCALE GENOMIC DNA]</scope>
    <source>
        <strain evidence="6 7">NRRL Y-2026</strain>
    </source>
</reference>
<keyword evidence="4 5" id="KW-0472">Membrane</keyword>
<evidence type="ECO:0000256" key="3">
    <source>
        <dbReference type="ARBA" id="ARBA00022989"/>
    </source>
</evidence>
<keyword evidence="2 5" id="KW-0812">Transmembrane</keyword>
<dbReference type="STRING" id="763406.A0A1E3NIY3"/>
<feature type="transmembrane region" description="Helical" evidence="5">
    <location>
        <begin position="74"/>
        <end position="104"/>
    </location>
</feature>
<dbReference type="GeneID" id="30178224"/>
<dbReference type="Proteomes" id="UP000094455">
    <property type="component" value="Unassembled WGS sequence"/>
</dbReference>
<dbReference type="PANTHER" id="PTHR19317:SF0">
    <property type="entry name" value="PRENYLATED RAB ACCEPTOR PROTEIN 1"/>
    <property type="match status" value="1"/>
</dbReference>
<dbReference type="Pfam" id="PF03208">
    <property type="entry name" value="PRA1"/>
    <property type="match status" value="1"/>
</dbReference>
<keyword evidence="7" id="KW-1185">Reference proteome</keyword>
<evidence type="ECO:0000256" key="2">
    <source>
        <dbReference type="ARBA" id="ARBA00022692"/>
    </source>
</evidence>
<dbReference type="GO" id="GO:0005794">
    <property type="term" value="C:Golgi apparatus"/>
    <property type="evidence" value="ECO:0007669"/>
    <property type="project" value="TreeGrafter"/>
</dbReference>
<dbReference type="EMBL" id="KV454004">
    <property type="protein sequence ID" value="ODQ46070.1"/>
    <property type="molecule type" value="Genomic_DNA"/>
</dbReference>
<name>A0A1E3NIY3_9ASCO</name>
<sequence length="177" mass="20690">MSNFVPTQFTSFTDNFDFDKLKTGTSSTFMSNIKSMKKVDDFFDFSRMSIPKSIFDFQQRVTYNHSYFASNYTALAFLFFLYCIFTNIPFFLFVFVELVIVYFVQKAYGNSDELSLRFFRLHRNVWYSILLTINIPVFFFCSPLSTVFWLSLITAVLVLFHAAIMDKPVDAAYSNAV</sequence>
<comment type="similarity">
    <text evidence="5">Belongs to the PRA1 family.</text>
</comment>
<keyword evidence="3 5" id="KW-1133">Transmembrane helix</keyword>
<organism evidence="6 7">
    <name type="scientific">Pichia membranifaciens NRRL Y-2026</name>
    <dbReference type="NCBI Taxonomy" id="763406"/>
    <lineage>
        <taxon>Eukaryota</taxon>
        <taxon>Fungi</taxon>
        <taxon>Dikarya</taxon>
        <taxon>Ascomycota</taxon>
        <taxon>Saccharomycotina</taxon>
        <taxon>Pichiomycetes</taxon>
        <taxon>Pichiales</taxon>
        <taxon>Pichiaceae</taxon>
        <taxon>Pichia</taxon>
    </lineage>
</organism>
<evidence type="ECO:0000256" key="5">
    <source>
        <dbReference type="RuleBase" id="RU363107"/>
    </source>
</evidence>
<dbReference type="OrthoDB" id="63113at2759"/>
<feature type="transmembrane region" description="Helical" evidence="5">
    <location>
        <begin position="146"/>
        <end position="164"/>
    </location>
</feature>
<dbReference type="AlphaFoldDB" id="A0A1E3NIY3"/>
<feature type="transmembrane region" description="Helical" evidence="5">
    <location>
        <begin position="124"/>
        <end position="140"/>
    </location>
</feature>
<proteinExistence type="inferred from homology"/>
<dbReference type="GO" id="GO:0016020">
    <property type="term" value="C:membrane"/>
    <property type="evidence" value="ECO:0007669"/>
    <property type="project" value="UniProtKB-SubCell"/>
</dbReference>
<dbReference type="InterPro" id="IPR004895">
    <property type="entry name" value="Prenylated_rab_accept_PRA1"/>
</dbReference>
<evidence type="ECO:0000313" key="6">
    <source>
        <dbReference type="EMBL" id="ODQ46070.1"/>
    </source>
</evidence>
<comment type="subcellular location">
    <subcellularLocation>
        <location evidence="1 5">Membrane</location>
        <topology evidence="1 5">Multi-pass membrane protein</topology>
    </subcellularLocation>
</comment>
<protein>
    <recommendedName>
        <fullName evidence="5">PRA1 family protein</fullName>
    </recommendedName>
</protein>
<accession>A0A1E3NIY3</accession>